<dbReference type="SUPFAM" id="SSF47384">
    <property type="entry name" value="Homodimeric domain of signal transducing histidine kinase"/>
    <property type="match status" value="1"/>
</dbReference>
<keyword evidence="11" id="KW-0418">Kinase</keyword>
<dbReference type="PROSITE" id="PS50109">
    <property type="entry name" value="HIS_KIN"/>
    <property type="match status" value="1"/>
</dbReference>
<dbReference type="InterPro" id="IPR013656">
    <property type="entry name" value="PAS_4"/>
</dbReference>
<dbReference type="RefSeq" id="WP_075083525.1">
    <property type="nucleotide sequence ID" value="NZ_CP042912.1"/>
</dbReference>
<dbReference type="KEGG" id="mff:MFFC18_41640"/>
<dbReference type="GO" id="GO:0000166">
    <property type="term" value="F:nucleotide binding"/>
    <property type="evidence" value="ECO:0007669"/>
    <property type="project" value="UniProtKB-KW"/>
</dbReference>
<feature type="domain" description="PAC" evidence="19">
    <location>
        <begin position="801"/>
        <end position="854"/>
    </location>
</feature>
<dbReference type="EMBL" id="CP042912">
    <property type="protein sequence ID" value="QEG24246.1"/>
    <property type="molecule type" value="Genomic_DNA"/>
</dbReference>
<dbReference type="GO" id="GO:0006355">
    <property type="term" value="P:regulation of DNA-templated transcription"/>
    <property type="evidence" value="ECO:0007669"/>
    <property type="project" value="InterPro"/>
</dbReference>
<evidence type="ECO:0000256" key="10">
    <source>
        <dbReference type="ARBA" id="ARBA00022741"/>
    </source>
</evidence>
<dbReference type="SUPFAM" id="SSF52738">
    <property type="entry name" value="Methylesterase CheB, C-terminal domain"/>
    <property type="match status" value="1"/>
</dbReference>
<evidence type="ECO:0000256" key="6">
    <source>
        <dbReference type="ARBA" id="ARBA00022553"/>
    </source>
</evidence>
<evidence type="ECO:0000256" key="7">
    <source>
        <dbReference type="ARBA" id="ARBA00022679"/>
    </source>
</evidence>
<dbReference type="Pfam" id="PF00072">
    <property type="entry name" value="Response_reg"/>
    <property type="match status" value="1"/>
</dbReference>
<dbReference type="Gene3D" id="3.30.450.40">
    <property type="match status" value="1"/>
</dbReference>
<evidence type="ECO:0000256" key="4">
    <source>
        <dbReference type="ARBA" id="ARBA00022475"/>
    </source>
</evidence>
<feature type="domain" description="PAC" evidence="19">
    <location>
        <begin position="672"/>
        <end position="724"/>
    </location>
</feature>
<evidence type="ECO:0000313" key="21">
    <source>
        <dbReference type="Proteomes" id="UP000322214"/>
    </source>
</evidence>
<keyword evidence="4" id="KW-1003">Cell membrane</keyword>
<dbReference type="Gene3D" id="2.10.70.100">
    <property type="match status" value="2"/>
</dbReference>
<dbReference type="CDD" id="cd17546">
    <property type="entry name" value="REC_hyHK_CKI1_RcsC-like"/>
    <property type="match status" value="1"/>
</dbReference>
<dbReference type="Gene3D" id="3.40.50.2300">
    <property type="match status" value="1"/>
</dbReference>
<dbReference type="SMART" id="SM00387">
    <property type="entry name" value="HATPase_c"/>
    <property type="match status" value="1"/>
</dbReference>
<feature type="modified residue" description="4-aspartylphosphate" evidence="14">
    <location>
        <position position="1601"/>
    </location>
</feature>
<dbReference type="SMART" id="SM00091">
    <property type="entry name" value="PAS"/>
    <property type="match status" value="6"/>
</dbReference>
<dbReference type="GO" id="GO:0009927">
    <property type="term" value="F:histidine phosphotransfer kinase activity"/>
    <property type="evidence" value="ECO:0007669"/>
    <property type="project" value="TreeGrafter"/>
</dbReference>
<comment type="catalytic activity">
    <reaction evidence="1">
        <text>ATP + protein L-histidine = ADP + protein N-phospho-L-histidine.</text>
        <dbReference type="EC" id="2.7.13.3"/>
    </reaction>
</comment>
<sequence length="1674" mass="187129">MHSTDRDSSESFDGQASAEPQGNQHLIELCTSNRDASTVRQFCQQILKVGSESVVIIPPASQRDPARWLQGDSALQVTPVKNRMLIEPGRIYVVPPRRRVAIASGSFRVSVVKRDAAGEDLVEPIFKSLADMFQSSAVGVSFANEDAFVENGLSAIREVGGLALVCHAGQAPAELASQVLEFLRKQVPFGKSAQTAALESGPATPAVGALLTGGQHQRVAEDLDNLIRSTQTATIFLDNNLLIRSFTPAVTAIYPLQPNDIGRSLESIESRAHFMPPIPRPTDVSESEPEQLTIGTHDERYFVRKALPYRTNQGLLDGLVITFTDVTEFRRKEAGYRQADRQFRSITNTVPAAIAYIDINRRCQFANQKFCDWIGQPSSQIVGSLADGLMTGPFAELADCLDAALRGDRQQYEMAMPRDPEEGIRFASVTFTPDVNDQSELVGTCVLATDITELKRSNYRRKHREKRMSAILAATAEGIYGIDVDGKCTFANQAAARILGYDCPSDFIGHSMHELIHHTKVDGQPYPEHECLINQAYLRGEQVHVDTEVFWRADGASLEVEYWSYPKMIDDEILGCVVTFRDISQRRIWEREIAEQHAGLRRVIDNMLNFVGVLDPSGIMLEVNQTALNAGGLSREDVIGKPFWDCYWWSYSSRVAARLKKAVAKATGGETVRYDETVRMKNDQPMDIDFMMIPVRNDQGSITHLIPSGVDISDRKRAERKARQRERHLSLALEAGQMGTWVWDIAANRISWSDRLYEIYGFEKGEFAETPDAFLELTLPEDRPVVEEVIDSILNSDSKREDYEIRARRGTDGEIIWTKIDGVVDRDQEGNAVRVTGIASDITSRKRGEISLAFFADLVSSINDLHTPDEIIRAACSQIRKFLGLAHCLLVDIDDRAEIANVFHDEHAEHHPNIEGLYEMADFWSVEERHELREGGILVVDDTALMRDSELAASFAELDIHSLVVVGCTQEQRLTFILAAQKDERYSWRQDEIELLREIGDMLYLRIERTRAEQALRSSEEHLRRVINNQLGLVGVIGSDGLLLEVDDRSMNIAGLEREDVIGKHFAECAWWTYDDAVANRIREAMDRAFAGEKVRFDIGLFSKDGKPLMIDFMIAPVHDASGEISYLIPSGVDISDRKAAEQKLADNELRLKMAMKAAGLAAWEWTPEASFWTDELYDMIGADRNQTPSPELFFKNVHPDDVAILKDAWHRSTRRGAPYDSEFRIVRPDGQVRWIYGVGEVVRDENGEILRIFGLNWDNTAERLAAEALRESERRAQQANESKSEFLANMSHEIRTPMSAIIGYADILSGHLNDPDDLNCVSIIRNNGNFLLDIINDILDISKIEAGKLELGRKIFRLDRLLSDVQSLMLVRATEKRLAFEVSIANEIPRKIRSDSKRLKQILVNLLGNAIKFTESGSVQLSVRSERQPDETQCRTYFDVIDTGIGIESEHLTRLFDPFMQGDASVGRKFGGTGLGLAISQRLARNLDGEISVTSEPGGGSQFTLMIQSEIAKGSGFVSQSDWDQPDKAVSRRGLSPTKQTGIDGRILVVDDRREIRFIAQHFIEDAGGTVVTAENGQEAIDAVEAAEQAGQPFDLVVIDMQMPVVDGYEATRRLRASGFDKPVIALTAHAMEGDREVCLEAGCTDYLSKPLDGPLFVQKLVNYLDRDQSPNQ</sequence>
<dbReference type="SUPFAM" id="SSF55874">
    <property type="entry name" value="ATPase domain of HSP90 chaperone/DNA topoisomerase II/histidine kinase"/>
    <property type="match status" value="1"/>
</dbReference>
<evidence type="ECO:0000259" key="16">
    <source>
        <dbReference type="PROSITE" id="PS50109"/>
    </source>
</evidence>
<dbReference type="Gene3D" id="1.10.287.130">
    <property type="match status" value="1"/>
</dbReference>
<dbReference type="InterPro" id="IPR035909">
    <property type="entry name" value="CheB_C"/>
</dbReference>
<name>A0A5B9PHU9_9BACT</name>
<dbReference type="Pfam" id="PF08448">
    <property type="entry name" value="PAS_4"/>
    <property type="match status" value="3"/>
</dbReference>
<dbReference type="InterPro" id="IPR004358">
    <property type="entry name" value="Sig_transdc_His_kin-like_C"/>
</dbReference>
<dbReference type="OrthoDB" id="288469at2"/>
<feature type="domain" description="PAC" evidence="19">
    <location>
        <begin position="1095"/>
        <end position="1147"/>
    </location>
</feature>
<keyword evidence="21" id="KW-1185">Reference proteome</keyword>
<dbReference type="GO" id="GO:0005737">
    <property type="term" value="C:cytoplasm"/>
    <property type="evidence" value="ECO:0007669"/>
    <property type="project" value="InterPro"/>
</dbReference>
<dbReference type="PROSITE" id="PS50110">
    <property type="entry name" value="RESPONSE_REGULATORY"/>
    <property type="match status" value="1"/>
</dbReference>
<dbReference type="STRING" id="980251.GCA_001642875_00740"/>
<keyword evidence="13" id="KW-0472">Membrane</keyword>
<feature type="domain" description="Histidine kinase" evidence="16">
    <location>
        <begin position="1290"/>
        <end position="1512"/>
    </location>
</feature>
<dbReference type="InterPro" id="IPR003594">
    <property type="entry name" value="HATPase_dom"/>
</dbReference>
<dbReference type="InterPro" id="IPR003661">
    <property type="entry name" value="HisK_dim/P_dom"/>
</dbReference>
<dbReference type="EC" id="2.7.13.3" evidence="3"/>
<dbReference type="SUPFAM" id="SSF55785">
    <property type="entry name" value="PYP-like sensor domain (PAS domain)"/>
    <property type="match status" value="6"/>
</dbReference>
<keyword evidence="12" id="KW-1133">Transmembrane helix</keyword>
<dbReference type="InterPro" id="IPR001610">
    <property type="entry name" value="PAC"/>
</dbReference>
<dbReference type="InterPro" id="IPR036097">
    <property type="entry name" value="HisK_dim/P_sf"/>
</dbReference>
<dbReference type="FunFam" id="2.10.70.100:FF:000001">
    <property type="entry name" value="Sensory transduction histidine kinase"/>
    <property type="match status" value="1"/>
</dbReference>
<dbReference type="SUPFAM" id="SSF52172">
    <property type="entry name" value="CheY-like"/>
    <property type="match status" value="1"/>
</dbReference>
<evidence type="ECO:0000259" key="18">
    <source>
        <dbReference type="PROSITE" id="PS50112"/>
    </source>
</evidence>
<dbReference type="Pfam" id="PF00512">
    <property type="entry name" value="HisKA"/>
    <property type="match status" value="1"/>
</dbReference>
<dbReference type="InterPro" id="IPR011006">
    <property type="entry name" value="CheY-like_superfamily"/>
</dbReference>
<dbReference type="PANTHER" id="PTHR43047:SF72">
    <property type="entry name" value="OSMOSENSING HISTIDINE PROTEIN KINASE SLN1"/>
    <property type="match status" value="1"/>
</dbReference>
<evidence type="ECO:0000256" key="13">
    <source>
        <dbReference type="ARBA" id="ARBA00023136"/>
    </source>
</evidence>
<dbReference type="FunFam" id="3.30.450.20:FF:000155">
    <property type="entry name" value="Sensor histidine kinase TodS"/>
    <property type="match status" value="2"/>
</dbReference>
<dbReference type="FunFam" id="3.30.565.10:FF:000010">
    <property type="entry name" value="Sensor histidine kinase RcsC"/>
    <property type="match status" value="1"/>
</dbReference>
<dbReference type="Pfam" id="PF01590">
    <property type="entry name" value="GAF"/>
    <property type="match status" value="1"/>
</dbReference>
<dbReference type="InterPro" id="IPR035965">
    <property type="entry name" value="PAS-like_dom_sf"/>
</dbReference>
<dbReference type="Gene3D" id="3.40.50.180">
    <property type="entry name" value="Methylesterase CheB, C-terminal domain"/>
    <property type="match status" value="1"/>
</dbReference>
<dbReference type="InterPro" id="IPR000014">
    <property type="entry name" value="PAS"/>
</dbReference>
<dbReference type="Pfam" id="PF02518">
    <property type="entry name" value="HATPase_c"/>
    <property type="match status" value="1"/>
</dbReference>
<dbReference type="GO" id="GO:0000155">
    <property type="term" value="F:phosphorelay sensor kinase activity"/>
    <property type="evidence" value="ECO:0007669"/>
    <property type="project" value="InterPro"/>
</dbReference>
<evidence type="ECO:0000256" key="1">
    <source>
        <dbReference type="ARBA" id="ARBA00000085"/>
    </source>
</evidence>
<evidence type="ECO:0000259" key="17">
    <source>
        <dbReference type="PROSITE" id="PS50110"/>
    </source>
</evidence>
<dbReference type="NCBIfam" id="TIGR00229">
    <property type="entry name" value="sensory_box"/>
    <property type="match status" value="5"/>
</dbReference>
<dbReference type="SUPFAM" id="SSF55781">
    <property type="entry name" value="GAF domain-like"/>
    <property type="match status" value="1"/>
</dbReference>
<evidence type="ECO:0000256" key="11">
    <source>
        <dbReference type="ARBA" id="ARBA00022777"/>
    </source>
</evidence>
<feature type="domain" description="PAS" evidence="18">
    <location>
        <begin position="596"/>
        <end position="641"/>
    </location>
</feature>
<organism evidence="20 21">
    <name type="scientific">Mariniblastus fucicola</name>
    <dbReference type="NCBI Taxonomy" id="980251"/>
    <lineage>
        <taxon>Bacteria</taxon>
        <taxon>Pseudomonadati</taxon>
        <taxon>Planctomycetota</taxon>
        <taxon>Planctomycetia</taxon>
        <taxon>Pirellulales</taxon>
        <taxon>Pirellulaceae</taxon>
        <taxon>Mariniblastus</taxon>
    </lineage>
</organism>
<evidence type="ECO:0000256" key="9">
    <source>
        <dbReference type="ARBA" id="ARBA00022737"/>
    </source>
</evidence>
<dbReference type="PANTHER" id="PTHR43047">
    <property type="entry name" value="TWO-COMPONENT HISTIDINE PROTEIN KINASE"/>
    <property type="match status" value="1"/>
</dbReference>
<dbReference type="GO" id="GO:0005886">
    <property type="term" value="C:plasma membrane"/>
    <property type="evidence" value="ECO:0007669"/>
    <property type="project" value="UniProtKB-SubCell"/>
</dbReference>
<feature type="compositionally biased region" description="Polar residues" evidence="15">
    <location>
        <begin position="11"/>
        <end position="22"/>
    </location>
</feature>
<dbReference type="Gene3D" id="3.30.450.20">
    <property type="entry name" value="PAS domain"/>
    <property type="match status" value="7"/>
</dbReference>
<feature type="region of interest" description="Disordered" evidence="15">
    <location>
        <begin position="1"/>
        <end position="22"/>
    </location>
</feature>
<dbReference type="Pfam" id="PF08447">
    <property type="entry name" value="PAS_3"/>
    <property type="match status" value="2"/>
</dbReference>
<dbReference type="Pfam" id="PF00989">
    <property type="entry name" value="PAS"/>
    <property type="match status" value="1"/>
</dbReference>
<dbReference type="PROSITE" id="PS50113">
    <property type="entry name" value="PAC"/>
    <property type="match status" value="4"/>
</dbReference>
<dbReference type="InterPro" id="IPR029016">
    <property type="entry name" value="GAF-like_dom_sf"/>
</dbReference>
<dbReference type="GO" id="GO:0008984">
    <property type="term" value="F:protein-glutamate methylesterase activity"/>
    <property type="evidence" value="ECO:0007669"/>
    <property type="project" value="InterPro"/>
</dbReference>
<comment type="subcellular location">
    <subcellularLocation>
        <location evidence="2">Cell inner membrane</location>
        <topology evidence="2">Multi-pass membrane protein</topology>
    </subcellularLocation>
</comment>
<dbReference type="CDD" id="cd00130">
    <property type="entry name" value="PAS"/>
    <property type="match status" value="5"/>
</dbReference>
<feature type="domain" description="PAC" evidence="19">
    <location>
        <begin position="1220"/>
        <end position="1272"/>
    </location>
</feature>
<dbReference type="InterPro" id="IPR000673">
    <property type="entry name" value="Sig_transdc_resp-reg_Me-estase"/>
</dbReference>
<accession>A0A5B9PHU9</accession>
<dbReference type="CDD" id="cd00082">
    <property type="entry name" value="HisKA"/>
    <property type="match status" value="1"/>
</dbReference>
<dbReference type="InterPro" id="IPR013767">
    <property type="entry name" value="PAS_fold"/>
</dbReference>
<proteinExistence type="predicted"/>
<dbReference type="Proteomes" id="UP000322214">
    <property type="component" value="Chromosome"/>
</dbReference>
<dbReference type="GO" id="GO:0006935">
    <property type="term" value="P:chemotaxis"/>
    <property type="evidence" value="ECO:0007669"/>
    <property type="project" value="InterPro"/>
</dbReference>
<feature type="domain" description="PAS" evidence="18">
    <location>
        <begin position="464"/>
        <end position="501"/>
    </location>
</feature>
<feature type="domain" description="Response regulatory" evidence="17">
    <location>
        <begin position="1547"/>
        <end position="1666"/>
    </location>
</feature>
<evidence type="ECO:0000313" key="20">
    <source>
        <dbReference type="EMBL" id="QEG24246.1"/>
    </source>
</evidence>
<evidence type="ECO:0000256" key="15">
    <source>
        <dbReference type="SAM" id="MobiDB-lite"/>
    </source>
</evidence>
<dbReference type="PROSITE" id="PS50112">
    <property type="entry name" value="PAS"/>
    <property type="match status" value="4"/>
</dbReference>
<dbReference type="InterPro" id="IPR003018">
    <property type="entry name" value="GAF"/>
</dbReference>
<feature type="domain" description="PAS" evidence="18">
    <location>
        <begin position="1019"/>
        <end position="1093"/>
    </location>
</feature>
<keyword evidence="8" id="KW-0812">Transmembrane</keyword>
<keyword evidence="10" id="KW-0547">Nucleotide-binding</keyword>
<dbReference type="Pfam" id="PF01339">
    <property type="entry name" value="CheB_methylest"/>
    <property type="match status" value="1"/>
</dbReference>
<gene>
    <name evidence="20" type="primary">rpfC_3</name>
    <name evidence="20" type="ORF">MFFC18_41640</name>
</gene>
<evidence type="ECO:0000259" key="19">
    <source>
        <dbReference type="PROSITE" id="PS50113"/>
    </source>
</evidence>
<evidence type="ECO:0000256" key="2">
    <source>
        <dbReference type="ARBA" id="ARBA00004429"/>
    </source>
</evidence>
<evidence type="ECO:0000256" key="14">
    <source>
        <dbReference type="PROSITE-ProRule" id="PRU00169"/>
    </source>
</evidence>
<dbReference type="InterPro" id="IPR005467">
    <property type="entry name" value="His_kinase_dom"/>
</dbReference>
<evidence type="ECO:0000256" key="5">
    <source>
        <dbReference type="ARBA" id="ARBA00022519"/>
    </source>
</evidence>
<keyword evidence="5" id="KW-0997">Cell inner membrane</keyword>
<protein>
    <recommendedName>
        <fullName evidence="3">histidine kinase</fullName>
        <ecNumber evidence="3">2.7.13.3</ecNumber>
    </recommendedName>
</protein>
<dbReference type="InterPro" id="IPR013655">
    <property type="entry name" value="PAS_fold_3"/>
</dbReference>
<evidence type="ECO:0000256" key="8">
    <source>
        <dbReference type="ARBA" id="ARBA00022692"/>
    </source>
</evidence>
<dbReference type="InterPro" id="IPR000700">
    <property type="entry name" value="PAS-assoc_C"/>
</dbReference>
<evidence type="ECO:0000256" key="3">
    <source>
        <dbReference type="ARBA" id="ARBA00012438"/>
    </source>
</evidence>
<dbReference type="Gene3D" id="3.30.565.10">
    <property type="entry name" value="Histidine kinase-like ATPase, C-terminal domain"/>
    <property type="match status" value="1"/>
</dbReference>
<keyword evidence="7 20" id="KW-0808">Transferase</keyword>
<dbReference type="SMART" id="SM00388">
    <property type="entry name" value="HisKA"/>
    <property type="match status" value="1"/>
</dbReference>
<feature type="domain" description="PAS" evidence="18">
    <location>
        <begin position="725"/>
        <end position="797"/>
    </location>
</feature>
<dbReference type="SMART" id="SM00086">
    <property type="entry name" value="PAC"/>
    <property type="match status" value="5"/>
</dbReference>
<dbReference type="InterPro" id="IPR036890">
    <property type="entry name" value="HATPase_C_sf"/>
</dbReference>
<dbReference type="InterPro" id="IPR001789">
    <property type="entry name" value="Sig_transdc_resp-reg_receiver"/>
</dbReference>
<dbReference type="SMART" id="SM00448">
    <property type="entry name" value="REC"/>
    <property type="match status" value="1"/>
</dbReference>
<keyword evidence="6 14" id="KW-0597">Phosphoprotein</keyword>
<dbReference type="CDD" id="cd16922">
    <property type="entry name" value="HATPase_EvgS-ArcB-TorS-like"/>
    <property type="match status" value="1"/>
</dbReference>
<keyword evidence="9" id="KW-0677">Repeat</keyword>
<dbReference type="PRINTS" id="PR00344">
    <property type="entry name" value="BCTRLSENSOR"/>
</dbReference>
<dbReference type="Pfam" id="PF13596">
    <property type="entry name" value="PAS_10"/>
    <property type="match status" value="1"/>
</dbReference>
<evidence type="ECO:0000256" key="12">
    <source>
        <dbReference type="ARBA" id="ARBA00022989"/>
    </source>
</evidence>
<reference evidence="20 21" key="1">
    <citation type="submission" date="2019-08" db="EMBL/GenBank/DDBJ databases">
        <title>Deep-cultivation of Planctomycetes and their phenomic and genomic characterization uncovers novel biology.</title>
        <authorList>
            <person name="Wiegand S."/>
            <person name="Jogler M."/>
            <person name="Boedeker C."/>
            <person name="Pinto D."/>
            <person name="Vollmers J."/>
            <person name="Rivas-Marin E."/>
            <person name="Kohn T."/>
            <person name="Peeters S.H."/>
            <person name="Heuer A."/>
            <person name="Rast P."/>
            <person name="Oberbeckmann S."/>
            <person name="Bunk B."/>
            <person name="Jeske O."/>
            <person name="Meyerdierks A."/>
            <person name="Storesund J.E."/>
            <person name="Kallscheuer N."/>
            <person name="Luecker S."/>
            <person name="Lage O.M."/>
            <person name="Pohl T."/>
            <person name="Merkel B.J."/>
            <person name="Hornburger P."/>
            <person name="Mueller R.-W."/>
            <person name="Bruemmer F."/>
            <person name="Labrenz M."/>
            <person name="Spormann A.M."/>
            <person name="Op den Camp H."/>
            <person name="Overmann J."/>
            <person name="Amann R."/>
            <person name="Jetten M.S.M."/>
            <person name="Mascher T."/>
            <person name="Medema M.H."/>
            <person name="Devos D.P."/>
            <person name="Kaster A.-K."/>
            <person name="Ovreas L."/>
            <person name="Rohde M."/>
            <person name="Galperin M.Y."/>
            <person name="Jogler C."/>
        </authorList>
    </citation>
    <scope>NUCLEOTIDE SEQUENCE [LARGE SCALE GENOMIC DNA]</scope>
    <source>
        <strain evidence="20 21">FC18</strain>
    </source>
</reference>
<dbReference type="GO" id="GO:0000156">
    <property type="term" value="F:phosphorelay response regulator activity"/>
    <property type="evidence" value="ECO:0007669"/>
    <property type="project" value="InterPro"/>
</dbReference>